<proteinExistence type="predicted"/>
<evidence type="ECO:0000313" key="3">
    <source>
        <dbReference type="Proteomes" id="UP001469553"/>
    </source>
</evidence>
<keyword evidence="3" id="KW-1185">Reference proteome</keyword>
<reference evidence="2 3" key="1">
    <citation type="submission" date="2021-06" db="EMBL/GenBank/DDBJ databases">
        <authorList>
            <person name="Palmer J.M."/>
        </authorList>
    </citation>
    <scope>NUCLEOTIDE SEQUENCE [LARGE SCALE GENOMIC DNA]</scope>
    <source>
        <strain evidence="2 3">AS_MEX2019</strain>
        <tissue evidence="2">Muscle</tissue>
    </source>
</reference>
<comment type="caution">
    <text evidence="2">The sequence shown here is derived from an EMBL/GenBank/DDBJ whole genome shotgun (WGS) entry which is preliminary data.</text>
</comment>
<feature type="chain" id="PRO_5045414865" description="Secreted protein" evidence="1">
    <location>
        <begin position="31"/>
        <end position="118"/>
    </location>
</feature>
<dbReference type="EMBL" id="JAHRIP010048562">
    <property type="protein sequence ID" value="MEQ2299857.1"/>
    <property type="molecule type" value="Genomic_DNA"/>
</dbReference>
<organism evidence="2 3">
    <name type="scientific">Ameca splendens</name>
    <dbReference type="NCBI Taxonomy" id="208324"/>
    <lineage>
        <taxon>Eukaryota</taxon>
        <taxon>Metazoa</taxon>
        <taxon>Chordata</taxon>
        <taxon>Craniata</taxon>
        <taxon>Vertebrata</taxon>
        <taxon>Euteleostomi</taxon>
        <taxon>Actinopterygii</taxon>
        <taxon>Neopterygii</taxon>
        <taxon>Teleostei</taxon>
        <taxon>Neoteleostei</taxon>
        <taxon>Acanthomorphata</taxon>
        <taxon>Ovalentaria</taxon>
        <taxon>Atherinomorphae</taxon>
        <taxon>Cyprinodontiformes</taxon>
        <taxon>Goodeidae</taxon>
        <taxon>Ameca</taxon>
    </lineage>
</organism>
<sequence length="118" mass="13274">MPGSRGRCTGRVTLSWFRFIVLCWFLRSHSLPPFTTLIKFCVLLRSCSERTHMSTVRDGSLSADLCLGKQLKQEINWGCSPDQPTDCLLEGCGSWNNLYKRRSPGCPAYQGRNAEATV</sequence>
<dbReference type="Proteomes" id="UP001469553">
    <property type="component" value="Unassembled WGS sequence"/>
</dbReference>
<evidence type="ECO:0000256" key="1">
    <source>
        <dbReference type="SAM" id="SignalP"/>
    </source>
</evidence>
<gene>
    <name evidence="2" type="ORF">AMECASPLE_019211</name>
</gene>
<evidence type="ECO:0000313" key="2">
    <source>
        <dbReference type="EMBL" id="MEQ2299857.1"/>
    </source>
</evidence>
<evidence type="ECO:0008006" key="4">
    <source>
        <dbReference type="Google" id="ProtNLM"/>
    </source>
</evidence>
<feature type="signal peptide" evidence="1">
    <location>
        <begin position="1"/>
        <end position="30"/>
    </location>
</feature>
<protein>
    <recommendedName>
        <fullName evidence="4">Secreted protein</fullName>
    </recommendedName>
</protein>
<keyword evidence="1" id="KW-0732">Signal</keyword>
<name>A0ABV0Z1T1_9TELE</name>
<accession>A0ABV0Z1T1</accession>